<accession>A0ACB1AR58</accession>
<sequence>MSNIRRRSSLVARRLSSCITHSRESSSGRSSPLPPKRFHLSRRQSTRRLSCQLVSTAVHSVLLSGIGWNAARTFRRSFNDLALLSTNGANKQQDIGFAVRQRTDVSLPSDEIERNEPSPAGYGSKAAAMRRTSSMPSIVESEQHLLMLAHQRQQRQHQLFHHSSGNCCLRRGFRASTIRHYNYEDRFTKLHKRALRFTWQRLLTRNGGKRIETVFEEVFERMMHKIPIMREMFNTRTFISAMSRCEIASPRDHARLIVKMFEAAIKNLDVEQNKRTDTDSLQVLCGRRLERRLLILLNQEAVRDLPGASQAWVVLTACLVDQLRAGFDSSSRECPFKHHQSKQRGRG</sequence>
<protein>
    <submittedName>
        <fullName evidence="1">Uncharacterized protein</fullName>
    </submittedName>
</protein>
<organism evidence="1 2">
    <name type="scientific">Meloidogyne enterolobii</name>
    <name type="common">Root-knot nematode worm</name>
    <name type="synonym">Meloidogyne mayaguensis</name>
    <dbReference type="NCBI Taxonomy" id="390850"/>
    <lineage>
        <taxon>Eukaryota</taxon>
        <taxon>Metazoa</taxon>
        <taxon>Ecdysozoa</taxon>
        <taxon>Nematoda</taxon>
        <taxon>Chromadorea</taxon>
        <taxon>Rhabditida</taxon>
        <taxon>Tylenchina</taxon>
        <taxon>Tylenchomorpha</taxon>
        <taxon>Tylenchoidea</taxon>
        <taxon>Meloidogynidae</taxon>
        <taxon>Meloidogyninae</taxon>
        <taxon>Meloidogyne</taxon>
    </lineage>
</organism>
<evidence type="ECO:0000313" key="2">
    <source>
        <dbReference type="Proteomes" id="UP001497535"/>
    </source>
</evidence>
<name>A0ACB1AR58_MELEN</name>
<proteinExistence type="predicted"/>
<comment type="caution">
    <text evidence="1">The sequence shown here is derived from an EMBL/GenBank/DDBJ whole genome shotgun (WGS) entry which is preliminary data.</text>
</comment>
<keyword evidence="2" id="KW-1185">Reference proteome</keyword>
<gene>
    <name evidence="1" type="ORF">MENTE1834_LOCUS41713</name>
</gene>
<evidence type="ECO:0000313" key="1">
    <source>
        <dbReference type="EMBL" id="CAK5098911.1"/>
    </source>
</evidence>
<reference evidence="1" key="1">
    <citation type="submission" date="2023-11" db="EMBL/GenBank/DDBJ databases">
        <authorList>
            <person name="Poullet M."/>
        </authorList>
    </citation>
    <scope>NUCLEOTIDE SEQUENCE</scope>
    <source>
        <strain evidence="1">E1834</strain>
    </source>
</reference>
<dbReference type="Proteomes" id="UP001497535">
    <property type="component" value="Unassembled WGS sequence"/>
</dbReference>
<dbReference type="EMBL" id="CAVMJV010000105">
    <property type="protein sequence ID" value="CAK5098911.1"/>
    <property type="molecule type" value="Genomic_DNA"/>
</dbReference>